<evidence type="ECO:0000313" key="15">
    <source>
        <dbReference type="Proteomes" id="UP000515145"/>
    </source>
</evidence>
<evidence type="ECO:0000256" key="11">
    <source>
        <dbReference type="SAM" id="MobiDB-lite"/>
    </source>
</evidence>
<organism evidence="15 16">
    <name type="scientific">Parambassis ranga</name>
    <name type="common">Indian glassy fish</name>
    <dbReference type="NCBI Taxonomy" id="210632"/>
    <lineage>
        <taxon>Eukaryota</taxon>
        <taxon>Metazoa</taxon>
        <taxon>Chordata</taxon>
        <taxon>Craniata</taxon>
        <taxon>Vertebrata</taxon>
        <taxon>Euteleostomi</taxon>
        <taxon>Actinopterygii</taxon>
        <taxon>Neopterygii</taxon>
        <taxon>Teleostei</taxon>
        <taxon>Neoteleostei</taxon>
        <taxon>Acanthomorphata</taxon>
        <taxon>Ovalentaria</taxon>
        <taxon>Ambassidae</taxon>
        <taxon>Parambassis</taxon>
    </lineage>
</organism>
<evidence type="ECO:0000256" key="10">
    <source>
        <dbReference type="RuleBase" id="RU000492"/>
    </source>
</evidence>
<evidence type="ECO:0000313" key="16">
    <source>
        <dbReference type="RefSeq" id="XP_028249771.1"/>
    </source>
</evidence>
<dbReference type="InterPro" id="IPR000629">
    <property type="entry name" value="RNA-helicase_DEAD-box_CS"/>
</dbReference>
<evidence type="ECO:0000259" key="12">
    <source>
        <dbReference type="PROSITE" id="PS51192"/>
    </source>
</evidence>
<dbReference type="SMART" id="SM00487">
    <property type="entry name" value="DEXDc"/>
    <property type="match status" value="1"/>
</dbReference>
<dbReference type="PANTHER" id="PTHR47958">
    <property type="entry name" value="ATP-DEPENDENT RNA HELICASE DBP3"/>
    <property type="match status" value="1"/>
</dbReference>
<feature type="short sequence motif" description="Q motif" evidence="9">
    <location>
        <begin position="294"/>
        <end position="322"/>
    </location>
</feature>
<keyword evidence="3 10" id="KW-0378">Hydrolase</keyword>
<dbReference type="PROSITE" id="PS51195">
    <property type="entry name" value="Q_MOTIF"/>
    <property type="match status" value="1"/>
</dbReference>
<comment type="catalytic activity">
    <reaction evidence="8">
        <text>ATP + H2O = ADP + phosphate + H(+)</text>
        <dbReference type="Rhea" id="RHEA:13065"/>
        <dbReference type="ChEBI" id="CHEBI:15377"/>
        <dbReference type="ChEBI" id="CHEBI:15378"/>
        <dbReference type="ChEBI" id="CHEBI:30616"/>
        <dbReference type="ChEBI" id="CHEBI:43474"/>
        <dbReference type="ChEBI" id="CHEBI:456216"/>
        <dbReference type="EC" id="3.6.4.13"/>
    </reaction>
</comment>
<evidence type="ECO:0000256" key="4">
    <source>
        <dbReference type="ARBA" id="ARBA00022806"/>
    </source>
</evidence>
<proteinExistence type="inferred from homology"/>
<keyword evidence="15" id="KW-1185">Reference proteome</keyword>
<feature type="domain" description="Helicase C-terminal" evidence="13">
    <location>
        <begin position="561"/>
        <end position="710"/>
    </location>
</feature>
<dbReference type="CDD" id="cd18787">
    <property type="entry name" value="SF2_C_DEAD"/>
    <property type="match status" value="1"/>
</dbReference>
<dbReference type="CDD" id="cd18051">
    <property type="entry name" value="DEADc_DDX3"/>
    <property type="match status" value="1"/>
</dbReference>
<evidence type="ECO:0000256" key="8">
    <source>
        <dbReference type="ARBA" id="ARBA00047984"/>
    </source>
</evidence>
<keyword evidence="5 10" id="KW-0067">ATP-binding</keyword>
<evidence type="ECO:0000256" key="7">
    <source>
        <dbReference type="ARBA" id="ARBA00024358"/>
    </source>
</evidence>
<dbReference type="FunFam" id="3.40.50.300:FF:000008">
    <property type="entry name" value="ATP-dependent RNA helicase RhlB"/>
    <property type="match status" value="1"/>
</dbReference>
<evidence type="ECO:0000256" key="2">
    <source>
        <dbReference type="ARBA" id="ARBA00022741"/>
    </source>
</evidence>
<keyword evidence="2 10" id="KW-0547">Nucleotide-binding</keyword>
<dbReference type="InterPro" id="IPR027417">
    <property type="entry name" value="P-loop_NTPase"/>
</dbReference>
<dbReference type="GO" id="GO:0003723">
    <property type="term" value="F:RNA binding"/>
    <property type="evidence" value="ECO:0007669"/>
    <property type="project" value="UniProtKB-KW"/>
</dbReference>
<evidence type="ECO:0000256" key="9">
    <source>
        <dbReference type="PROSITE-ProRule" id="PRU00552"/>
    </source>
</evidence>
<dbReference type="Pfam" id="PF00270">
    <property type="entry name" value="DEAD"/>
    <property type="match status" value="1"/>
</dbReference>
<dbReference type="Proteomes" id="UP000515145">
    <property type="component" value="Chromosome 21"/>
</dbReference>
<name>A0A6P7HDI3_9TELE</name>
<dbReference type="PROSITE" id="PS51192">
    <property type="entry name" value="HELICASE_ATP_BIND_1"/>
    <property type="match status" value="1"/>
</dbReference>
<dbReference type="GeneID" id="114426511"/>
<dbReference type="FunFam" id="3.40.50.300:FF:000160">
    <property type="entry name" value="ATP-dependent RNA helicase DDX3X"/>
    <property type="match status" value="1"/>
</dbReference>
<feature type="region of interest" description="Disordered" evidence="11">
    <location>
        <begin position="717"/>
        <end position="762"/>
    </location>
</feature>
<dbReference type="SUPFAM" id="SSF52540">
    <property type="entry name" value="P-loop containing nucleoside triphosphate hydrolases"/>
    <property type="match status" value="1"/>
</dbReference>
<feature type="domain" description="Helicase ATP-binding" evidence="12">
    <location>
        <begin position="325"/>
        <end position="521"/>
    </location>
</feature>
<feature type="compositionally biased region" description="Gly residues" evidence="11">
    <location>
        <begin position="162"/>
        <end position="173"/>
    </location>
</feature>
<keyword evidence="4 10" id="KW-0347">Helicase</keyword>
<dbReference type="InterPro" id="IPR001650">
    <property type="entry name" value="Helicase_C-like"/>
</dbReference>
<feature type="domain" description="DEAD-box RNA helicase Q" evidence="14">
    <location>
        <begin position="294"/>
        <end position="322"/>
    </location>
</feature>
<protein>
    <recommendedName>
        <fullName evidence="1">RNA helicase</fullName>
        <ecNumber evidence="1">3.6.4.13</ecNumber>
    </recommendedName>
</protein>
<dbReference type="Gene3D" id="3.40.50.300">
    <property type="entry name" value="P-loop containing nucleotide triphosphate hydrolases"/>
    <property type="match status" value="2"/>
</dbReference>
<dbReference type="Pfam" id="PF00271">
    <property type="entry name" value="Helicase_C"/>
    <property type="match status" value="1"/>
</dbReference>
<dbReference type="SMART" id="SM00490">
    <property type="entry name" value="HELICc"/>
    <property type="match status" value="1"/>
</dbReference>
<evidence type="ECO:0000256" key="3">
    <source>
        <dbReference type="ARBA" id="ARBA00022801"/>
    </source>
</evidence>
<dbReference type="RefSeq" id="XP_028249771.1">
    <property type="nucleotide sequence ID" value="XM_028393970.1"/>
</dbReference>
<evidence type="ECO:0000256" key="5">
    <source>
        <dbReference type="ARBA" id="ARBA00022840"/>
    </source>
</evidence>
<feature type="region of interest" description="Disordered" evidence="11">
    <location>
        <begin position="146"/>
        <end position="173"/>
    </location>
</feature>
<dbReference type="EC" id="3.6.4.13" evidence="1"/>
<feature type="compositionally biased region" description="Gly residues" evidence="11">
    <location>
        <begin position="752"/>
        <end position="762"/>
    </location>
</feature>
<dbReference type="InterPro" id="IPR014001">
    <property type="entry name" value="Helicase_ATP-bd"/>
</dbReference>
<feature type="region of interest" description="Disordered" evidence="11">
    <location>
        <begin position="227"/>
        <end position="255"/>
    </location>
</feature>
<sequence length="792" mass="87326">MSHVAVDNPHGLDQQLAALDLNSVDGQGGGTGRRYIPPHLRNKDAPKNAGNAYSAGRQCGYSVAPVNFFSSKECPQPWQAECQQRHRNNFTSGWDDCKIGYPRLASQELAFYHTYSGGWRDRCDSPGWDGGRSNGFVNGYHDTRTNGGFGGRGAPRNDRGGRGAYRGNRGGGSFNQPLQNAGFGSFENKEAGWGGTPRDAGYNSFGGRTDRTKTAFFNDRGAGSRGRYERGGFAGGGNSRWVEESRDEDWSKPTAPNERLERELFAGSNTGINFEKYDDIPVEATGSNSPPHIESFHDVEMGEIIMGNIALSRYTRPTPVQKHAIPIIKSKRDLMACAQTGSGKTAAFLLPVLSQIYTEGPGDALQAVKNSGQENGRYGRRKQYPISLVLAPTRELALQIYDEARKFAYRSRVRPCVVYGGADIGQQIRELERGCHLLVATPGRLVDMMERGKIGLDYCNYLVLDEADRMLDMGFEPQIRRIVEQDTMPPKGIRQTMMFSATFPKEIQILARDFLEDYIFLAVGRVGSTSENITQKVVWVEENDKRSFLLDLLNATVIPSEVQENVTEAPEKPGKDSLTLVFVETKKGADALEDFLYREGYACTSIHGDRSQRDREEALHQFRSGRCPILVATAVAARGLDICNVKHVINFDLPSDIEEYVHRIGRTGRVGNLGLATSFFNDKNSNITKDLLDILVEAKQEVPSWLESLAYEHQHKSSSRGRSKRFSGGFGARDYRQTPGAGNFSSNRPGRNPGGHGGNRGFGGGGFGGNFYSNDGYGGNYSHSGSVDWWGN</sequence>
<dbReference type="AlphaFoldDB" id="A0A6P7HDI3"/>
<dbReference type="CTD" id="566947"/>
<dbReference type="GO" id="GO:0016787">
    <property type="term" value="F:hydrolase activity"/>
    <property type="evidence" value="ECO:0007669"/>
    <property type="project" value="UniProtKB-KW"/>
</dbReference>
<evidence type="ECO:0000256" key="1">
    <source>
        <dbReference type="ARBA" id="ARBA00012552"/>
    </source>
</evidence>
<gene>
    <name evidence="16" type="primary">ddx3xa</name>
</gene>
<evidence type="ECO:0000259" key="14">
    <source>
        <dbReference type="PROSITE" id="PS51195"/>
    </source>
</evidence>
<dbReference type="InterPro" id="IPR014014">
    <property type="entry name" value="RNA_helicase_DEAD_Q_motif"/>
</dbReference>
<accession>A0A6P7HDI3</accession>
<dbReference type="GO" id="GO:0003724">
    <property type="term" value="F:RNA helicase activity"/>
    <property type="evidence" value="ECO:0007669"/>
    <property type="project" value="UniProtKB-EC"/>
</dbReference>
<keyword evidence="6" id="KW-0694">RNA-binding</keyword>
<dbReference type="InterPro" id="IPR011545">
    <property type="entry name" value="DEAD/DEAH_box_helicase_dom"/>
</dbReference>
<evidence type="ECO:0000259" key="13">
    <source>
        <dbReference type="PROSITE" id="PS51194"/>
    </source>
</evidence>
<dbReference type="PROSITE" id="PS51194">
    <property type="entry name" value="HELICASE_CTER"/>
    <property type="match status" value="1"/>
</dbReference>
<feature type="region of interest" description="Disordered" evidence="11">
    <location>
        <begin position="22"/>
        <end position="49"/>
    </location>
</feature>
<feature type="compositionally biased region" description="Basic and acidic residues" evidence="11">
    <location>
        <begin position="241"/>
        <end position="251"/>
    </location>
</feature>
<dbReference type="PROSITE" id="PS00039">
    <property type="entry name" value="DEAD_ATP_HELICASE"/>
    <property type="match status" value="1"/>
</dbReference>
<comment type="similarity">
    <text evidence="7">Belongs to the DEAD box helicase family. DDX3/DED1 subfamily.</text>
</comment>
<evidence type="ECO:0000256" key="6">
    <source>
        <dbReference type="ARBA" id="ARBA00022884"/>
    </source>
</evidence>
<reference evidence="16" key="1">
    <citation type="submission" date="2025-08" db="UniProtKB">
        <authorList>
            <consortium name="RefSeq"/>
        </authorList>
    </citation>
    <scope>IDENTIFICATION</scope>
</reference>
<dbReference type="GO" id="GO:0005524">
    <property type="term" value="F:ATP binding"/>
    <property type="evidence" value="ECO:0007669"/>
    <property type="project" value="UniProtKB-KW"/>
</dbReference>